<proteinExistence type="predicted"/>
<evidence type="ECO:0000256" key="1">
    <source>
        <dbReference type="SAM" id="MobiDB-lite"/>
    </source>
</evidence>
<gene>
    <name evidence="2" type="ORF">AZOBR_p460069</name>
</gene>
<name>A0A9P1NRX0_9PROT</name>
<keyword evidence="3" id="KW-1185">Reference proteome</keyword>
<feature type="region of interest" description="Disordered" evidence="1">
    <location>
        <begin position="1"/>
        <end position="28"/>
    </location>
</feature>
<evidence type="ECO:0000313" key="3">
    <source>
        <dbReference type="Proteomes" id="UP000007319"/>
    </source>
</evidence>
<organism evidence="2 3">
    <name type="scientific">Azospirillum baldaniorum</name>
    <dbReference type="NCBI Taxonomy" id="1064539"/>
    <lineage>
        <taxon>Bacteria</taxon>
        <taxon>Pseudomonadati</taxon>
        <taxon>Pseudomonadota</taxon>
        <taxon>Alphaproteobacteria</taxon>
        <taxon>Rhodospirillales</taxon>
        <taxon>Azospirillaceae</taxon>
        <taxon>Azospirillum</taxon>
    </lineage>
</organism>
<evidence type="ECO:0000313" key="2">
    <source>
        <dbReference type="EMBL" id="CCD03558.1"/>
    </source>
</evidence>
<dbReference type="EMBL" id="HE577331">
    <property type="protein sequence ID" value="CCD03558.1"/>
    <property type="molecule type" value="Genomic_DNA"/>
</dbReference>
<sequence>MPPDAPSVSPPMKKRRAAACTVARRPRC</sequence>
<reference evidence="2 3" key="1">
    <citation type="journal article" date="2011" name="PLoS Genet.">
        <title>Azospirillum genomes reveal transition of bacteria from aquatic to terrestrial environments.</title>
        <authorList>
            <person name="Wisniewski-Dye F."/>
            <person name="Borziak K."/>
            <person name="Khalsa-Moyers G."/>
            <person name="Alexandre G."/>
            <person name="Sukharnikov L.O."/>
            <person name="Wuichet K."/>
            <person name="Hurst G.B."/>
            <person name="McDonald W.H."/>
            <person name="Robertson J.S."/>
            <person name="Barbe V."/>
            <person name="Calteau A."/>
            <person name="Rouy Z."/>
            <person name="Mangenot S."/>
            <person name="Prigent-Combaret C."/>
            <person name="Normand P."/>
            <person name="Boyer M."/>
            <person name="Siguier P."/>
            <person name="Dessaux Y."/>
            <person name="Elmerich C."/>
            <person name="Condemine G."/>
            <person name="Krishnen G."/>
            <person name="Kennedy I."/>
            <person name="Paterson A.H."/>
            <person name="Gonzalez V."/>
            <person name="Mavingui P."/>
            <person name="Zhulin I.B."/>
        </authorList>
    </citation>
    <scope>NUCLEOTIDE SEQUENCE [LARGE SCALE GENOMIC DNA]</scope>
    <source>
        <strain evidence="2 3">Sp245</strain>
    </source>
</reference>
<keyword evidence="2" id="KW-0614">Plasmid</keyword>
<dbReference type="AlphaFoldDB" id="A0A9P1NRX0"/>
<accession>A0A9P1NRX0</accession>
<dbReference type="KEGG" id="abs:AZOBR_p460069"/>
<protein>
    <submittedName>
        <fullName evidence="2">Uncharacterized protein</fullName>
    </submittedName>
</protein>
<geneLocation type="plasmid" evidence="2 3">
    <name>AZOBR_p4</name>
</geneLocation>
<dbReference type="Proteomes" id="UP000007319">
    <property type="component" value="Plasmid AZOBR_p4"/>
</dbReference>